<evidence type="ECO:0000313" key="1">
    <source>
        <dbReference type="EMBL" id="MEP1062364.1"/>
    </source>
</evidence>
<dbReference type="EMBL" id="JAMPLM010000062">
    <property type="protein sequence ID" value="MEP1062364.1"/>
    <property type="molecule type" value="Genomic_DNA"/>
</dbReference>
<keyword evidence="2" id="KW-1185">Reference proteome</keyword>
<comment type="caution">
    <text evidence="1">The sequence shown here is derived from an EMBL/GenBank/DDBJ whole genome shotgun (WGS) entry which is preliminary data.</text>
</comment>
<gene>
    <name evidence="1" type="ORF">NDI38_28730</name>
</gene>
<protein>
    <submittedName>
        <fullName evidence="1">Uncharacterized protein</fullName>
    </submittedName>
</protein>
<proteinExistence type="predicted"/>
<name>A0ABV0KT09_9CYAN</name>
<sequence length="102" mass="11475">MRSLQQLEEERTALEATAAEIRAKDYVHYPALFVLDTATVKGKLYHRKRTKLADGKPGKAEYISPQHYAELAVALENGRSLHKVEKQISNLVSRIDRIKGGS</sequence>
<dbReference type="Proteomes" id="UP001476950">
    <property type="component" value="Unassembled WGS sequence"/>
</dbReference>
<organism evidence="1 2">
    <name type="scientific">Stenomitos frigidus AS-A4</name>
    <dbReference type="NCBI Taxonomy" id="2933935"/>
    <lineage>
        <taxon>Bacteria</taxon>
        <taxon>Bacillati</taxon>
        <taxon>Cyanobacteriota</taxon>
        <taxon>Cyanophyceae</taxon>
        <taxon>Leptolyngbyales</taxon>
        <taxon>Leptolyngbyaceae</taxon>
        <taxon>Stenomitos</taxon>
    </lineage>
</organism>
<accession>A0ABV0KT09</accession>
<reference evidence="1 2" key="1">
    <citation type="submission" date="2022-04" db="EMBL/GenBank/DDBJ databases">
        <title>Positive selection, recombination, and allopatry shape intraspecific diversity of widespread and dominant cyanobacteria.</title>
        <authorList>
            <person name="Wei J."/>
            <person name="Shu W."/>
            <person name="Hu C."/>
        </authorList>
    </citation>
    <scope>NUCLEOTIDE SEQUENCE [LARGE SCALE GENOMIC DNA]</scope>
    <source>
        <strain evidence="1 2">AS-A4</strain>
    </source>
</reference>
<dbReference type="RefSeq" id="WP_190446184.1">
    <property type="nucleotide sequence ID" value="NZ_JAMPLM010000062.1"/>
</dbReference>
<evidence type="ECO:0000313" key="2">
    <source>
        <dbReference type="Proteomes" id="UP001476950"/>
    </source>
</evidence>